<proteinExistence type="inferred from homology"/>
<keyword evidence="10 11" id="KW-0275">Fatty acid biosynthesis</keyword>
<evidence type="ECO:0000256" key="11">
    <source>
        <dbReference type="HAMAP-Rule" id="MF_00101"/>
    </source>
</evidence>
<dbReference type="InterPro" id="IPR002582">
    <property type="entry name" value="ACPS"/>
</dbReference>
<evidence type="ECO:0000256" key="1">
    <source>
        <dbReference type="ARBA" id="ARBA00001946"/>
    </source>
</evidence>
<evidence type="ECO:0000256" key="6">
    <source>
        <dbReference type="ARBA" id="ARBA00022723"/>
    </source>
</evidence>
<evidence type="ECO:0000313" key="13">
    <source>
        <dbReference type="EMBL" id="MFE8703024.1"/>
    </source>
</evidence>
<reference evidence="13 14" key="1">
    <citation type="submission" date="2024-08" db="EMBL/GenBank/DDBJ databases">
        <title>Two novel Cytobacillus novel species.</title>
        <authorList>
            <person name="Liu G."/>
        </authorList>
    </citation>
    <scope>NUCLEOTIDE SEQUENCE [LARGE SCALE GENOMIC DNA]</scope>
    <source>
        <strain evidence="13 14">FJAT-54145</strain>
    </source>
</reference>
<evidence type="ECO:0000256" key="7">
    <source>
        <dbReference type="ARBA" id="ARBA00022832"/>
    </source>
</evidence>
<gene>
    <name evidence="11 13" type="primary">acpS</name>
    <name evidence="13" type="ORF">ACFYKX_20655</name>
</gene>
<dbReference type="Proteomes" id="UP001601059">
    <property type="component" value="Unassembled WGS sequence"/>
</dbReference>
<evidence type="ECO:0000313" key="14">
    <source>
        <dbReference type="Proteomes" id="UP001601059"/>
    </source>
</evidence>
<organism evidence="13 14">
    <name type="scientific">Cytobacillus spartinae</name>
    <dbReference type="NCBI Taxonomy" id="3299023"/>
    <lineage>
        <taxon>Bacteria</taxon>
        <taxon>Bacillati</taxon>
        <taxon>Bacillota</taxon>
        <taxon>Bacilli</taxon>
        <taxon>Bacillales</taxon>
        <taxon>Bacillaceae</taxon>
        <taxon>Cytobacillus</taxon>
    </lineage>
</organism>
<keyword evidence="6 11" id="KW-0479">Metal-binding</keyword>
<dbReference type="InterPro" id="IPR050559">
    <property type="entry name" value="P-Pant_transferase_sf"/>
</dbReference>
<keyword evidence="14" id="KW-1185">Reference proteome</keyword>
<dbReference type="GO" id="GO:0008897">
    <property type="term" value="F:holo-[acyl-carrier-protein] synthase activity"/>
    <property type="evidence" value="ECO:0007669"/>
    <property type="project" value="UniProtKB-EC"/>
</dbReference>
<comment type="similarity">
    <text evidence="11">Belongs to the P-Pant transferase superfamily. AcpS family.</text>
</comment>
<dbReference type="PANTHER" id="PTHR12215:SF10">
    <property type="entry name" value="L-AMINOADIPATE-SEMIALDEHYDE DEHYDROGENASE-PHOSPHOPANTETHEINYL TRANSFERASE"/>
    <property type="match status" value="1"/>
</dbReference>
<dbReference type="EMBL" id="JBIACK010000012">
    <property type="protein sequence ID" value="MFE8703024.1"/>
    <property type="molecule type" value="Genomic_DNA"/>
</dbReference>
<evidence type="ECO:0000259" key="12">
    <source>
        <dbReference type="Pfam" id="PF01648"/>
    </source>
</evidence>
<dbReference type="SUPFAM" id="SSF56214">
    <property type="entry name" value="4'-phosphopantetheinyl transferase"/>
    <property type="match status" value="1"/>
</dbReference>
<keyword evidence="4 11" id="KW-0444">Lipid biosynthesis</keyword>
<keyword evidence="9 11" id="KW-0443">Lipid metabolism</keyword>
<feature type="binding site" evidence="11">
    <location>
        <position position="58"/>
    </location>
    <ligand>
        <name>Mg(2+)</name>
        <dbReference type="ChEBI" id="CHEBI:18420"/>
    </ligand>
</feature>
<dbReference type="NCBIfam" id="TIGR00556">
    <property type="entry name" value="pantethn_trn"/>
    <property type="match status" value="1"/>
</dbReference>
<dbReference type="InterPro" id="IPR008278">
    <property type="entry name" value="4-PPantetheinyl_Trfase_dom"/>
</dbReference>
<keyword evidence="3 11" id="KW-0963">Cytoplasm</keyword>
<keyword evidence="5 11" id="KW-0808">Transferase</keyword>
<dbReference type="HAMAP" id="MF_00101">
    <property type="entry name" value="AcpS"/>
    <property type="match status" value="1"/>
</dbReference>
<evidence type="ECO:0000256" key="9">
    <source>
        <dbReference type="ARBA" id="ARBA00023098"/>
    </source>
</evidence>
<comment type="similarity">
    <text evidence="2">Belongs to the P-Pant transferase superfamily. Gsp/Sfp/HetI/AcpT family.</text>
</comment>
<dbReference type="NCBIfam" id="TIGR00516">
    <property type="entry name" value="acpS"/>
    <property type="match status" value="1"/>
</dbReference>
<comment type="function">
    <text evidence="11">Transfers the 4'-phosphopantetheine moiety from coenzyme A to a Ser of acyl-carrier-protein.</text>
</comment>
<keyword evidence="8 11" id="KW-0460">Magnesium</keyword>
<dbReference type="Gene3D" id="3.90.470.20">
    <property type="entry name" value="4'-phosphopantetheinyl transferase domain"/>
    <property type="match status" value="1"/>
</dbReference>
<evidence type="ECO:0000256" key="3">
    <source>
        <dbReference type="ARBA" id="ARBA00022490"/>
    </source>
</evidence>
<evidence type="ECO:0000256" key="10">
    <source>
        <dbReference type="ARBA" id="ARBA00023160"/>
    </source>
</evidence>
<comment type="catalytic activity">
    <reaction evidence="11">
        <text>apo-[ACP] + CoA = holo-[ACP] + adenosine 3',5'-bisphosphate + H(+)</text>
        <dbReference type="Rhea" id="RHEA:12068"/>
        <dbReference type="Rhea" id="RHEA-COMP:9685"/>
        <dbReference type="Rhea" id="RHEA-COMP:9690"/>
        <dbReference type="ChEBI" id="CHEBI:15378"/>
        <dbReference type="ChEBI" id="CHEBI:29999"/>
        <dbReference type="ChEBI" id="CHEBI:57287"/>
        <dbReference type="ChEBI" id="CHEBI:58343"/>
        <dbReference type="ChEBI" id="CHEBI:64479"/>
        <dbReference type="EC" id="2.7.8.7"/>
    </reaction>
</comment>
<comment type="subcellular location">
    <subcellularLocation>
        <location evidence="11">Cytoplasm</location>
    </subcellularLocation>
</comment>
<protein>
    <recommendedName>
        <fullName evidence="11">Holo-[acyl-carrier-protein] synthase</fullName>
        <shortName evidence="11">Holo-ACP synthase</shortName>
        <ecNumber evidence="11">2.7.8.7</ecNumber>
    </recommendedName>
    <alternativeName>
        <fullName evidence="11">4'-phosphopantetheinyl transferase AcpS</fullName>
    </alternativeName>
</protein>
<name>A0ABW6KFP2_9BACI</name>
<evidence type="ECO:0000256" key="5">
    <source>
        <dbReference type="ARBA" id="ARBA00022679"/>
    </source>
</evidence>
<dbReference type="InterPro" id="IPR004568">
    <property type="entry name" value="Ppantetheine-prot_Trfase_dom"/>
</dbReference>
<evidence type="ECO:0000256" key="2">
    <source>
        <dbReference type="ARBA" id="ARBA00010990"/>
    </source>
</evidence>
<dbReference type="InterPro" id="IPR037143">
    <property type="entry name" value="4-PPantetheinyl_Trfase_dom_sf"/>
</dbReference>
<dbReference type="PANTHER" id="PTHR12215">
    <property type="entry name" value="PHOSPHOPANTETHEINE TRANSFERASE"/>
    <property type="match status" value="1"/>
</dbReference>
<comment type="caution">
    <text evidence="13">The sequence shown here is derived from an EMBL/GenBank/DDBJ whole genome shotgun (WGS) entry which is preliminary data.</text>
</comment>
<feature type="binding site" evidence="11">
    <location>
        <position position="8"/>
    </location>
    <ligand>
        <name>Mg(2+)</name>
        <dbReference type="ChEBI" id="CHEBI:18420"/>
    </ligand>
</feature>
<dbReference type="EC" id="2.7.8.7" evidence="11"/>
<comment type="cofactor">
    <cofactor evidence="1 11">
        <name>Mg(2+)</name>
        <dbReference type="ChEBI" id="CHEBI:18420"/>
    </cofactor>
</comment>
<feature type="domain" description="4'-phosphopantetheinyl transferase" evidence="12">
    <location>
        <begin position="5"/>
        <end position="110"/>
    </location>
</feature>
<sequence length="129" mass="14534">MIFGTGIDIVELHRIKTLIERQSKFADRILTPYEKEKYEMLKESRKVEFLAGRFAAKEAFSKAIGTGIGKELSFLDIEVATSDNGKPAIVKPFSEGVHLSISHSREYAVAQVTIEKTEELERFLNKGDV</sequence>
<keyword evidence="7 11" id="KW-0276">Fatty acid metabolism</keyword>
<dbReference type="Pfam" id="PF01648">
    <property type="entry name" value="ACPS"/>
    <property type="match status" value="1"/>
</dbReference>
<evidence type="ECO:0000256" key="8">
    <source>
        <dbReference type="ARBA" id="ARBA00022842"/>
    </source>
</evidence>
<evidence type="ECO:0000256" key="4">
    <source>
        <dbReference type="ARBA" id="ARBA00022516"/>
    </source>
</evidence>
<dbReference type="RefSeq" id="WP_389363194.1">
    <property type="nucleotide sequence ID" value="NZ_JBIACK010000012.1"/>
</dbReference>
<accession>A0ABW6KFP2</accession>